<feature type="region of interest" description="Disordered" evidence="7">
    <location>
        <begin position="1"/>
        <end position="46"/>
    </location>
</feature>
<dbReference type="OrthoDB" id="26525at2759"/>
<evidence type="ECO:0000256" key="1">
    <source>
        <dbReference type="ARBA" id="ARBA00007828"/>
    </source>
</evidence>
<proteinExistence type="inferred from homology"/>
<feature type="domain" description="EF-hand" evidence="8">
    <location>
        <begin position="168"/>
        <end position="203"/>
    </location>
</feature>
<dbReference type="SMART" id="SM00054">
    <property type="entry name" value="EFh"/>
    <property type="match status" value="4"/>
</dbReference>
<dbReference type="AlphaFoldDB" id="A0A7M6DL11"/>
<dbReference type="InterPro" id="IPR011992">
    <property type="entry name" value="EF-hand-dom_pair"/>
</dbReference>
<reference evidence="9" key="1">
    <citation type="submission" date="2021-01" db="UniProtKB">
        <authorList>
            <consortium name="EnsemblMetazoa"/>
        </authorList>
    </citation>
    <scope>IDENTIFICATION</scope>
</reference>
<feature type="compositionally biased region" description="Basic residues" evidence="7">
    <location>
        <begin position="22"/>
        <end position="46"/>
    </location>
</feature>
<dbReference type="PANTHER" id="PTHR34524">
    <property type="entry name" value="CALCYPHOSIN"/>
    <property type="match status" value="1"/>
</dbReference>
<evidence type="ECO:0000313" key="10">
    <source>
        <dbReference type="Proteomes" id="UP000594262"/>
    </source>
</evidence>
<dbReference type="CDD" id="cd00051">
    <property type="entry name" value="EFh"/>
    <property type="match status" value="1"/>
</dbReference>
<dbReference type="Proteomes" id="UP000594262">
    <property type="component" value="Unplaced"/>
</dbReference>
<evidence type="ECO:0000256" key="6">
    <source>
        <dbReference type="ARBA" id="ARBA00023262"/>
    </source>
</evidence>
<dbReference type="PANTHER" id="PTHR34524:SF6">
    <property type="entry name" value="CALCYPHOSINE LIKE"/>
    <property type="match status" value="1"/>
</dbReference>
<evidence type="ECO:0000256" key="7">
    <source>
        <dbReference type="SAM" id="MobiDB-lite"/>
    </source>
</evidence>
<dbReference type="Pfam" id="PF13499">
    <property type="entry name" value="EF-hand_7"/>
    <property type="match status" value="2"/>
</dbReference>
<keyword evidence="2" id="KW-0479">Metal-binding</keyword>
<dbReference type="PROSITE" id="PS00018">
    <property type="entry name" value="EF_HAND_1"/>
    <property type="match status" value="3"/>
</dbReference>
<dbReference type="InterPro" id="IPR051581">
    <property type="entry name" value="Ca-bind"/>
</dbReference>
<feature type="domain" description="EF-hand" evidence="8">
    <location>
        <begin position="54"/>
        <end position="89"/>
    </location>
</feature>
<evidence type="ECO:0000256" key="2">
    <source>
        <dbReference type="ARBA" id="ARBA00022723"/>
    </source>
</evidence>
<feature type="domain" description="EF-hand" evidence="8">
    <location>
        <begin position="100"/>
        <end position="124"/>
    </location>
</feature>
<accession>A0A7M6DL11</accession>
<feature type="compositionally biased region" description="Basic and acidic residues" evidence="7">
    <location>
        <begin position="12"/>
        <end position="21"/>
    </location>
</feature>
<organism evidence="9 10">
    <name type="scientific">Clytia hemisphaerica</name>
    <dbReference type="NCBI Taxonomy" id="252671"/>
    <lineage>
        <taxon>Eukaryota</taxon>
        <taxon>Metazoa</taxon>
        <taxon>Cnidaria</taxon>
        <taxon>Hydrozoa</taxon>
        <taxon>Hydroidolina</taxon>
        <taxon>Leptothecata</taxon>
        <taxon>Obeliida</taxon>
        <taxon>Clytiidae</taxon>
        <taxon>Clytia</taxon>
    </lineage>
</organism>
<keyword evidence="4" id="KW-0106">Calcium</keyword>
<dbReference type="EnsemblMetazoa" id="CLYHEMT014535.2">
    <property type="protein sequence ID" value="CLYHEMP014535.2"/>
    <property type="gene ID" value="CLYHEMG014535"/>
</dbReference>
<protein>
    <recommendedName>
        <fullName evidence="8">EF-hand domain-containing protein</fullName>
    </recommendedName>
</protein>
<evidence type="ECO:0000256" key="5">
    <source>
        <dbReference type="ARBA" id="ARBA00023223"/>
    </source>
</evidence>
<dbReference type="SUPFAM" id="SSF47473">
    <property type="entry name" value="EF-hand"/>
    <property type="match status" value="1"/>
</dbReference>
<feature type="compositionally biased region" description="Polar residues" evidence="7">
    <location>
        <begin position="1"/>
        <end position="11"/>
    </location>
</feature>
<keyword evidence="5" id="KW-0455">Luminescence</keyword>
<comment type="similarity">
    <text evidence="1">Belongs to the aequorin family.</text>
</comment>
<sequence length="210" mass="25120">MSQETELNNNKVFDDAYADPKSRRRENMKHKNRAPKKPPRRGRRRLSTFFDDGVPELALKSLFMKYDKNNDGWLNKEELRGLFVDDLGLDDDQAEIYNYLLDRDGDNKISFEEFLYWMRSNENLQNVTDKHRFALIRSAVDMFQKFDKNENWSLDLEELRELIVEQGGTSERADEALRTLDEDRNGRISFQEFLKWLDWVPMDKLFFEGM</sequence>
<dbReference type="GO" id="GO:0008218">
    <property type="term" value="P:bioluminescence"/>
    <property type="evidence" value="ECO:0007669"/>
    <property type="project" value="UniProtKB-KW"/>
</dbReference>
<evidence type="ECO:0000313" key="9">
    <source>
        <dbReference type="EnsemblMetazoa" id="CLYHEMP014535.1"/>
    </source>
</evidence>
<name>A0A7M6DL11_9CNID</name>
<dbReference type="InterPro" id="IPR002048">
    <property type="entry name" value="EF_hand_dom"/>
</dbReference>
<evidence type="ECO:0000256" key="3">
    <source>
        <dbReference type="ARBA" id="ARBA00022737"/>
    </source>
</evidence>
<dbReference type="InterPro" id="IPR018247">
    <property type="entry name" value="EF_Hand_1_Ca_BS"/>
</dbReference>
<dbReference type="Gene3D" id="1.10.238.10">
    <property type="entry name" value="EF-hand"/>
    <property type="match status" value="2"/>
</dbReference>
<evidence type="ECO:0000256" key="4">
    <source>
        <dbReference type="ARBA" id="ARBA00022837"/>
    </source>
</evidence>
<dbReference type="GO" id="GO:0005509">
    <property type="term" value="F:calcium ion binding"/>
    <property type="evidence" value="ECO:0007669"/>
    <property type="project" value="InterPro"/>
</dbReference>
<keyword evidence="3" id="KW-0677">Repeat</keyword>
<dbReference type="PROSITE" id="PS50222">
    <property type="entry name" value="EF_HAND_2"/>
    <property type="match status" value="3"/>
</dbReference>
<dbReference type="EnsemblMetazoa" id="CLYHEMT014535.1">
    <property type="protein sequence ID" value="CLYHEMP014535.1"/>
    <property type="gene ID" value="CLYHEMG014535"/>
</dbReference>
<keyword evidence="6" id="KW-0599">Photoprotein</keyword>
<keyword evidence="10" id="KW-1185">Reference proteome</keyword>
<evidence type="ECO:0000259" key="8">
    <source>
        <dbReference type="PROSITE" id="PS50222"/>
    </source>
</evidence>